<proteinExistence type="predicted"/>
<gene>
    <name evidence="1" type="ORF">IQ24_00925</name>
</gene>
<keyword evidence="2" id="KW-1185">Reference proteome</keyword>
<reference evidence="1 2" key="1">
    <citation type="journal article" date="2015" name="Stand. Genomic Sci.">
        <title>Genomic Encyclopedia of Bacterial and Archaeal Type Strains, Phase III: the genomes of soil and plant-associated and newly described type strains.</title>
        <authorList>
            <person name="Whitman W.B."/>
            <person name="Woyke T."/>
            <person name="Klenk H.P."/>
            <person name="Zhou Y."/>
            <person name="Lilburn T.G."/>
            <person name="Beck B.J."/>
            <person name="De Vos P."/>
            <person name="Vandamme P."/>
            <person name="Eisen J.A."/>
            <person name="Garrity G."/>
            <person name="Hugenholtz P."/>
            <person name="Kyrpides N.C."/>
        </authorList>
    </citation>
    <scope>NUCLEOTIDE SEQUENCE [LARGE SCALE GENOMIC DNA]</scope>
    <source>
        <strain evidence="1 2">CGMCC 1.5364</strain>
    </source>
</reference>
<accession>A0A562NYJ0</accession>
<sequence length="280" mass="30095">MMTSNILELSKDLLDPELQHELVETQTMNGTTYALIEQWGEIEAGLTLVAVEDGQARRLTADLLSDPEAGSIDPAIIQGFFQGEELLGQISQDIDLPDLPDPIMPLPGLDQILAVPRGGHLSQRDLLTAVHNLAIWGTTADGQVEMNSRLLAPAVTNRGRRACAWAVNRIVAFALGRPAGGGLATAEMVKVLRARDFPVSRTSAQPGAIIISPTTGNRIGHVGILGEGDLIYSNSTDLGNWTQSHTIAKWQNYYGGGKGLTVEFYHLNPARFAISPMPVA</sequence>
<dbReference type="Proteomes" id="UP000316225">
    <property type="component" value="Unassembled WGS sequence"/>
</dbReference>
<evidence type="ECO:0000313" key="2">
    <source>
        <dbReference type="Proteomes" id="UP000316225"/>
    </source>
</evidence>
<evidence type="ECO:0000313" key="1">
    <source>
        <dbReference type="EMBL" id="TWI37133.1"/>
    </source>
</evidence>
<dbReference type="AlphaFoldDB" id="A0A562NYJ0"/>
<protein>
    <submittedName>
        <fullName evidence="1">Uncharacterized protein</fullName>
    </submittedName>
</protein>
<name>A0A562NYJ0_9RHOB</name>
<comment type="caution">
    <text evidence="1">The sequence shown here is derived from an EMBL/GenBank/DDBJ whole genome shotgun (WGS) entry which is preliminary data.</text>
</comment>
<dbReference type="EMBL" id="VLKU01000002">
    <property type="protein sequence ID" value="TWI37133.1"/>
    <property type="molecule type" value="Genomic_DNA"/>
</dbReference>
<organism evidence="1 2">
    <name type="scientific">Paracoccus sulfuroxidans</name>
    <dbReference type="NCBI Taxonomy" id="384678"/>
    <lineage>
        <taxon>Bacteria</taxon>
        <taxon>Pseudomonadati</taxon>
        <taxon>Pseudomonadota</taxon>
        <taxon>Alphaproteobacteria</taxon>
        <taxon>Rhodobacterales</taxon>
        <taxon>Paracoccaceae</taxon>
        <taxon>Paracoccus</taxon>
    </lineage>
</organism>